<sequence>MQTTPSWMQHAGLLAGLGPRAFVPRVEGDALATDLSFRTCIEAGSGALVSVQAPGARRLNLWTRRPSAPGAQRWTHWLDGQEVGQVVIGAPGWQPQEWGWERPQQGLHQRVGALATLYRIDADHKTEPWFSYHLPRQADAADALRLLGLSRAWSTVADVWATLLGRPLPPRSRPWSLGLRGPGGDQPALRVASSLWALVPETRDKCDRLTEAVHSLGGDGCFAQALYKLLAPDLPDPPSQVIGAALEISLHPDGSLETVHFVLRGPKQTLHHGGHAPPLH</sequence>
<evidence type="ECO:0000313" key="2">
    <source>
        <dbReference type="Proteomes" id="UP000293912"/>
    </source>
</evidence>
<proteinExistence type="predicted"/>
<dbReference type="EMBL" id="CP037867">
    <property type="protein sequence ID" value="QBM26057.1"/>
    <property type="molecule type" value="Genomic_DNA"/>
</dbReference>
<name>A0A4P6WRR8_HYDPS</name>
<accession>A0A4P6WRR8</accession>
<gene>
    <name evidence="1" type="ORF">HPF_00110</name>
</gene>
<keyword evidence="2" id="KW-1185">Reference proteome</keyword>
<reference evidence="1 2" key="1">
    <citation type="submission" date="2019-03" db="EMBL/GenBank/DDBJ databases">
        <authorList>
            <person name="Sebastian G."/>
            <person name="Baumann P."/>
            <person name="Ruckert C."/>
            <person name="Kalinowski J."/>
            <person name="Nebel B."/>
            <person name="Takors R."/>
            <person name="Blombach B."/>
        </authorList>
    </citation>
    <scope>NUCLEOTIDE SEQUENCE [LARGE SCALE GENOMIC DNA]</scope>
    <source>
        <strain evidence="1 2">DSM 1084</strain>
    </source>
</reference>
<dbReference type="Proteomes" id="UP000293912">
    <property type="component" value="Chromosome"/>
</dbReference>
<dbReference type="RefSeq" id="WP_133155361.1">
    <property type="nucleotide sequence ID" value="NZ_CP037867.1"/>
</dbReference>
<protein>
    <submittedName>
        <fullName evidence="1">Uncharacterized protein</fullName>
    </submittedName>
</protein>
<organism evidence="1 2">
    <name type="scientific">Hydrogenophaga pseudoflava</name>
    <name type="common">Pseudomonas carboxydoflava</name>
    <dbReference type="NCBI Taxonomy" id="47421"/>
    <lineage>
        <taxon>Bacteria</taxon>
        <taxon>Pseudomonadati</taxon>
        <taxon>Pseudomonadota</taxon>
        <taxon>Betaproteobacteria</taxon>
        <taxon>Burkholderiales</taxon>
        <taxon>Comamonadaceae</taxon>
        <taxon>Hydrogenophaga</taxon>
    </lineage>
</organism>
<dbReference type="AlphaFoldDB" id="A0A4P6WRR8"/>
<evidence type="ECO:0000313" key="1">
    <source>
        <dbReference type="EMBL" id="QBM26057.1"/>
    </source>
</evidence>
<dbReference type="KEGG" id="hpse:HPF_00110"/>